<dbReference type="EMBL" id="JABAYA010000900">
    <property type="protein sequence ID" value="KAF7720400.1"/>
    <property type="molecule type" value="Genomic_DNA"/>
</dbReference>
<dbReference type="Proteomes" id="UP000605846">
    <property type="component" value="Unassembled WGS sequence"/>
</dbReference>
<name>A0A8H7ELG2_9FUNG</name>
<keyword evidence="2" id="KW-1185">Reference proteome</keyword>
<feature type="non-terminal residue" evidence="1">
    <location>
        <position position="202"/>
    </location>
</feature>
<protein>
    <submittedName>
        <fullName evidence="1">Uncharacterized protein</fullName>
    </submittedName>
</protein>
<sequence>LAHHVWLAQVNMPLEQWSNVDHAAAIARSLYGKVVLSRHSYESRNVVVSGLSAARPGVVIASSSSSSGPSRLSGISGKQRESVHKYCRMHGKGKHSFEECRGIIDLLKSKGGRVQKPLGNDQHASANGSDKHKTCFKCGASWSPGHSCGKGKTLAICSATLAKKDDINSAATSTSTSAPTATEDVVMEESDLDNAFYNVCTM</sequence>
<accession>A0A8H7ELG2</accession>
<comment type="caution">
    <text evidence="1">The sequence shown here is derived from an EMBL/GenBank/DDBJ whole genome shotgun (WGS) entry which is preliminary data.</text>
</comment>
<evidence type="ECO:0000313" key="1">
    <source>
        <dbReference type="EMBL" id="KAF7720400.1"/>
    </source>
</evidence>
<proteinExistence type="predicted"/>
<feature type="non-terminal residue" evidence="1">
    <location>
        <position position="1"/>
    </location>
</feature>
<dbReference type="OrthoDB" id="10477383at2759"/>
<gene>
    <name evidence="1" type="ORF">EC973_009408</name>
</gene>
<organism evidence="1 2">
    <name type="scientific">Apophysomyces ossiformis</name>
    <dbReference type="NCBI Taxonomy" id="679940"/>
    <lineage>
        <taxon>Eukaryota</taxon>
        <taxon>Fungi</taxon>
        <taxon>Fungi incertae sedis</taxon>
        <taxon>Mucoromycota</taxon>
        <taxon>Mucoromycotina</taxon>
        <taxon>Mucoromycetes</taxon>
        <taxon>Mucorales</taxon>
        <taxon>Mucorineae</taxon>
        <taxon>Mucoraceae</taxon>
        <taxon>Apophysomyces</taxon>
    </lineage>
</organism>
<evidence type="ECO:0000313" key="2">
    <source>
        <dbReference type="Proteomes" id="UP000605846"/>
    </source>
</evidence>
<dbReference type="AlphaFoldDB" id="A0A8H7ELG2"/>
<reference evidence="1" key="1">
    <citation type="submission" date="2020-01" db="EMBL/GenBank/DDBJ databases">
        <title>Genome Sequencing of Three Apophysomyces-Like Fungal Strains Confirms a Novel Fungal Genus in the Mucoromycota with divergent Burkholderia-like Endosymbiotic Bacteria.</title>
        <authorList>
            <person name="Stajich J.E."/>
            <person name="Macias A.M."/>
            <person name="Carter-House D."/>
            <person name="Lovett B."/>
            <person name="Kasson L.R."/>
            <person name="Berry K."/>
            <person name="Grigoriev I."/>
            <person name="Chang Y."/>
            <person name="Spatafora J."/>
            <person name="Kasson M.T."/>
        </authorList>
    </citation>
    <scope>NUCLEOTIDE SEQUENCE</scope>
    <source>
        <strain evidence="1">NRRL A-21654</strain>
    </source>
</reference>